<protein>
    <recommendedName>
        <fullName evidence="3">cytochrome-c oxidase</fullName>
        <ecNumber evidence="3">7.1.1.9</ecNumber>
    </recommendedName>
    <alternativeName>
        <fullName evidence="11">Cytochrome c oxidase polypeptide II</fullName>
    </alternativeName>
</protein>
<keyword evidence="6 12" id="KW-0812">Transmembrane</keyword>
<feature type="transmembrane region" description="Helical" evidence="12">
    <location>
        <begin position="133"/>
        <end position="154"/>
    </location>
</feature>
<dbReference type="EC" id="7.1.1.9" evidence="3"/>
<comment type="subcellular location">
    <subcellularLocation>
        <location evidence="1">Membrane</location>
        <topology evidence="1">Multi-pass membrane protein</topology>
    </subcellularLocation>
</comment>
<evidence type="ECO:0000259" key="13">
    <source>
        <dbReference type="PROSITE" id="PS50857"/>
    </source>
</evidence>
<proteinExistence type="inferred from homology"/>
<evidence type="ECO:0000256" key="3">
    <source>
        <dbReference type="ARBA" id="ARBA00012949"/>
    </source>
</evidence>
<evidence type="ECO:0000256" key="2">
    <source>
        <dbReference type="ARBA" id="ARBA00007866"/>
    </source>
</evidence>
<comment type="similarity">
    <text evidence="2">Belongs to the cytochrome c oxidase subunit 2 family.</text>
</comment>
<dbReference type="Gene3D" id="1.10.287.90">
    <property type="match status" value="1"/>
</dbReference>
<dbReference type="PROSITE" id="PS50857">
    <property type="entry name" value="COX2_CUA"/>
    <property type="match status" value="1"/>
</dbReference>
<evidence type="ECO:0000256" key="1">
    <source>
        <dbReference type="ARBA" id="ARBA00004141"/>
    </source>
</evidence>
<dbReference type="InterPro" id="IPR011759">
    <property type="entry name" value="Cyt_c_oxidase_su2_TM_dom"/>
</dbReference>
<dbReference type="InterPro" id="IPR045187">
    <property type="entry name" value="CcO_II"/>
</dbReference>
<evidence type="ECO:0000256" key="4">
    <source>
        <dbReference type="ARBA" id="ARBA00022448"/>
    </source>
</evidence>
<keyword evidence="9 12" id="KW-1133">Transmembrane helix</keyword>
<dbReference type="EMBL" id="JBHZQA010000001">
    <property type="protein sequence ID" value="MFE3846447.1"/>
    <property type="molecule type" value="Genomic_DNA"/>
</dbReference>
<evidence type="ECO:0000256" key="8">
    <source>
        <dbReference type="ARBA" id="ARBA00022982"/>
    </source>
</evidence>
<organism evidence="15 16">
    <name type="scientific">Flavobacterium fructosi</name>
    <dbReference type="NCBI Taxonomy" id="3230416"/>
    <lineage>
        <taxon>Bacteria</taxon>
        <taxon>Pseudomonadati</taxon>
        <taxon>Bacteroidota</taxon>
        <taxon>Flavobacteriia</taxon>
        <taxon>Flavobacteriales</taxon>
        <taxon>Flavobacteriaceae</taxon>
        <taxon>Flavobacterium</taxon>
    </lineage>
</organism>
<evidence type="ECO:0000256" key="10">
    <source>
        <dbReference type="ARBA" id="ARBA00023136"/>
    </source>
</evidence>
<gene>
    <name evidence="15" type="ORF">ACFX5D_00495</name>
</gene>
<dbReference type="InterPro" id="IPR002429">
    <property type="entry name" value="CcO_II-like_C"/>
</dbReference>
<evidence type="ECO:0000256" key="12">
    <source>
        <dbReference type="SAM" id="Phobius"/>
    </source>
</evidence>
<evidence type="ECO:0000256" key="6">
    <source>
        <dbReference type="ARBA" id="ARBA00022692"/>
    </source>
</evidence>
<feature type="transmembrane region" description="Helical" evidence="12">
    <location>
        <begin position="47"/>
        <end position="67"/>
    </location>
</feature>
<feature type="transmembrane region" description="Helical" evidence="12">
    <location>
        <begin position="88"/>
        <end position="111"/>
    </location>
</feature>
<dbReference type="PANTHER" id="PTHR22888:SF9">
    <property type="entry name" value="CYTOCHROME C OXIDASE SUBUNIT 2"/>
    <property type="match status" value="1"/>
</dbReference>
<keyword evidence="5" id="KW-0679">Respiratory chain</keyword>
<keyword evidence="8" id="KW-0249">Electron transport</keyword>
<dbReference type="Gene3D" id="2.60.40.420">
    <property type="entry name" value="Cupredoxins - blue copper proteins"/>
    <property type="match status" value="1"/>
</dbReference>
<dbReference type="Proteomes" id="UP001600039">
    <property type="component" value="Unassembled WGS sequence"/>
</dbReference>
<dbReference type="InterPro" id="IPR008972">
    <property type="entry name" value="Cupredoxin"/>
</dbReference>
<evidence type="ECO:0000313" key="15">
    <source>
        <dbReference type="EMBL" id="MFE3846447.1"/>
    </source>
</evidence>
<accession>A0ABW6HHF3</accession>
<reference evidence="15 16" key="1">
    <citation type="submission" date="2024-06" db="EMBL/GenBank/DDBJ databases">
        <title>Flavobacterium spp. isolated from glacier.</title>
        <authorList>
            <person name="Han D."/>
        </authorList>
    </citation>
    <scope>NUCLEOTIDE SEQUENCE [LARGE SCALE GENOMIC DNA]</scope>
    <source>
        <strain evidence="15 16">LB3P45</strain>
    </source>
</reference>
<sequence>MTSLLVIIVLVLLAVALWQLTKIFDLTQVGANSDDSQVASDDDNNVQGYLMFGFLAFLYIFSIYGLFKWGPLVLHTPASEHGSLVDSLMNISWVLLFIVQAITQVLLHYFAFKYRGKKGQKALYFADNNRLEALWSVIPAVVLAGLILYGLYAWTNIMFIDDEEDTVVIELYAQQFKWTARYAGPDNVLGKANVRLIEGVNTLGVDLSDPYAQDDIVINELHIPKGKKIHFKMRSQDVLHSAYMPYFRAQMNCVPGMVTEFAFTPIYTTDEYRELPYMVEKVANINAIRTKKSIELVAKGQTALDPYTFDYLLLCNKICGASHYNMQMKIIVDTPEDYKKWLQDKATIVQEVKTAKTPTGPVDGVKGMDSTKGMDTAAAVVKMAMK</sequence>
<keyword evidence="4" id="KW-0813">Transport</keyword>
<dbReference type="RefSeq" id="WP_379856326.1">
    <property type="nucleotide sequence ID" value="NZ_JBHZQA010000001.1"/>
</dbReference>
<dbReference type="Pfam" id="PF02790">
    <property type="entry name" value="COX2_TM"/>
    <property type="match status" value="1"/>
</dbReference>
<dbReference type="PROSITE" id="PS50999">
    <property type="entry name" value="COX2_TM"/>
    <property type="match status" value="1"/>
</dbReference>
<dbReference type="SUPFAM" id="SSF81464">
    <property type="entry name" value="Cytochrome c oxidase subunit II-like, transmembrane region"/>
    <property type="match status" value="1"/>
</dbReference>
<evidence type="ECO:0000256" key="9">
    <source>
        <dbReference type="ARBA" id="ARBA00022989"/>
    </source>
</evidence>
<evidence type="ECO:0000256" key="11">
    <source>
        <dbReference type="ARBA" id="ARBA00031389"/>
    </source>
</evidence>
<keyword evidence="16" id="KW-1185">Reference proteome</keyword>
<comment type="caution">
    <text evidence="15">The sequence shown here is derived from an EMBL/GenBank/DDBJ whole genome shotgun (WGS) entry which is preliminary data.</text>
</comment>
<keyword evidence="7" id="KW-1278">Translocase</keyword>
<name>A0ABW6HHF3_9FLAO</name>
<keyword evidence="10 12" id="KW-0472">Membrane</keyword>
<evidence type="ECO:0000259" key="14">
    <source>
        <dbReference type="PROSITE" id="PS50999"/>
    </source>
</evidence>
<dbReference type="InterPro" id="IPR036257">
    <property type="entry name" value="Cyt_c_oxidase_su2_TM_sf"/>
</dbReference>
<feature type="domain" description="Cytochrome oxidase subunit II transmembrane region profile" evidence="14">
    <location>
        <begin position="66"/>
        <end position="161"/>
    </location>
</feature>
<dbReference type="SUPFAM" id="SSF49503">
    <property type="entry name" value="Cupredoxins"/>
    <property type="match status" value="1"/>
</dbReference>
<evidence type="ECO:0000256" key="5">
    <source>
        <dbReference type="ARBA" id="ARBA00022660"/>
    </source>
</evidence>
<feature type="domain" description="Cytochrome oxidase subunit II copper A binding" evidence="13">
    <location>
        <begin position="164"/>
        <end position="344"/>
    </location>
</feature>
<evidence type="ECO:0000313" key="16">
    <source>
        <dbReference type="Proteomes" id="UP001600039"/>
    </source>
</evidence>
<dbReference type="PANTHER" id="PTHR22888">
    <property type="entry name" value="CYTOCHROME C OXIDASE, SUBUNIT II"/>
    <property type="match status" value="1"/>
</dbReference>
<evidence type="ECO:0000256" key="7">
    <source>
        <dbReference type="ARBA" id="ARBA00022967"/>
    </source>
</evidence>